<organism evidence="1 2">
    <name type="scientific">Andreprevotia lacus DSM 23236</name>
    <dbReference type="NCBI Taxonomy" id="1121001"/>
    <lineage>
        <taxon>Bacteria</taxon>
        <taxon>Pseudomonadati</taxon>
        <taxon>Pseudomonadota</taxon>
        <taxon>Betaproteobacteria</taxon>
        <taxon>Neisseriales</taxon>
        <taxon>Chitinibacteraceae</taxon>
        <taxon>Andreprevotia</taxon>
    </lineage>
</organism>
<accession>A0A1W1XA40</accession>
<dbReference type="AlphaFoldDB" id="A0A1W1XA40"/>
<name>A0A1W1XA40_9NEIS</name>
<dbReference type="STRING" id="1121001.SAMN02745857_01054"/>
<evidence type="ECO:0000313" key="1">
    <source>
        <dbReference type="EMBL" id="SMC20806.1"/>
    </source>
</evidence>
<sequence length="427" mass="47746">MAQQQAADFNEWHDVLAGLVAALRKRGLPEPTMQLVERMLGNIQPADWHFSASEWRYRGDFNAWEKLARELLKSIDETTLAQVVSLTFFAHAQLTDLLDMRSNSLIYDADFTGSPHSPKLLRQALVYLTFCYNGLLVAATRRKAVLRDTEALGILNTMKRALLRWAAAYAAEPDIPFKAILAWLADHRFSAQTQAQALLQTISATLSLIPASGAAERRYIAHMQGSVEKLLQTLVESPISVSNALQPLGTPYPAASFHKDWDALIRAPMTALNFTRIKGSTSRWIRPQGTQWLVVLFHPGSCGWSKWGGGSFSASFYLCGEPQFKDTTPKQSLHFFSSYTDAEFAAFLQLNEVARCKIKRLEFPAGFEKTMHESTVLDFERHANQRYPGAVQPDFHFYDPQELADWAAALLPTLDAKLQQAVAAGPI</sequence>
<dbReference type="EMBL" id="FWXD01000005">
    <property type="protein sequence ID" value="SMC20806.1"/>
    <property type="molecule type" value="Genomic_DNA"/>
</dbReference>
<dbReference type="Proteomes" id="UP000192761">
    <property type="component" value="Unassembled WGS sequence"/>
</dbReference>
<protein>
    <submittedName>
        <fullName evidence="1">Uncharacterized protein</fullName>
    </submittedName>
</protein>
<keyword evidence="2" id="KW-1185">Reference proteome</keyword>
<gene>
    <name evidence="1" type="ORF">SAMN02745857_01054</name>
</gene>
<evidence type="ECO:0000313" key="2">
    <source>
        <dbReference type="Proteomes" id="UP000192761"/>
    </source>
</evidence>
<reference evidence="1 2" key="1">
    <citation type="submission" date="2017-04" db="EMBL/GenBank/DDBJ databases">
        <authorList>
            <person name="Afonso C.L."/>
            <person name="Miller P.J."/>
            <person name="Scott M.A."/>
            <person name="Spackman E."/>
            <person name="Goraichik I."/>
            <person name="Dimitrov K.M."/>
            <person name="Suarez D.L."/>
            <person name="Swayne D.E."/>
        </authorList>
    </citation>
    <scope>NUCLEOTIDE SEQUENCE [LARGE SCALE GENOMIC DNA]</scope>
    <source>
        <strain evidence="1 2">DSM 23236</strain>
    </source>
</reference>
<dbReference type="RefSeq" id="WP_084089637.1">
    <property type="nucleotide sequence ID" value="NZ_FWXD01000005.1"/>
</dbReference>
<proteinExistence type="predicted"/>